<dbReference type="PANTHER" id="PTHR11594">
    <property type="entry name" value="40S RIBOSOMAL PROTEIN S27"/>
    <property type="match status" value="1"/>
</dbReference>
<proteinExistence type="inferred from homology"/>
<dbReference type="InterPro" id="IPR000592">
    <property type="entry name" value="Ribosomal_eS27"/>
</dbReference>
<feature type="binding site" evidence="5">
    <location>
        <position position="39"/>
    </location>
    <ligand>
        <name>Zn(2+)</name>
        <dbReference type="ChEBI" id="CHEBI:29105"/>
    </ligand>
</feature>
<keyword evidence="5 6" id="KW-0863">Zinc-finger</keyword>
<dbReference type="EMBL" id="CP009961">
    <property type="protein sequence ID" value="AKG38876.1"/>
    <property type="molecule type" value="Genomic_DNA"/>
</dbReference>
<feature type="binding site" evidence="5">
    <location>
        <position position="42"/>
    </location>
    <ligand>
        <name>Zn(2+)</name>
        <dbReference type="ChEBI" id="CHEBI:29105"/>
    </ligand>
</feature>
<evidence type="ECO:0000256" key="2">
    <source>
        <dbReference type="ARBA" id="ARBA00022833"/>
    </source>
</evidence>
<organism evidence="7 8">
    <name type="scientific">Infirmifilum uzonense</name>
    <dbReference type="NCBI Taxonomy" id="1550241"/>
    <lineage>
        <taxon>Archaea</taxon>
        <taxon>Thermoproteota</taxon>
        <taxon>Thermoprotei</taxon>
        <taxon>Thermofilales</taxon>
        <taxon>Thermofilaceae</taxon>
        <taxon>Infirmifilum</taxon>
    </lineage>
</organism>
<feature type="binding site" evidence="5">
    <location>
        <position position="20"/>
    </location>
    <ligand>
        <name>Zn(2+)</name>
        <dbReference type="ChEBI" id="CHEBI:29105"/>
    </ligand>
</feature>
<dbReference type="GO" id="GO:0003735">
    <property type="term" value="F:structural constituent of ribosome"/>
    <property type="evidence" value="ECO:0007669"/>
    <property type="project" value="InterPro"/>
</dbReference>
<comment type="similarity">
    <text evidence="1 5 6">Belongs to the eukaryotic ribosomal protein eS27 family.</text>
</comment>
<feature type="zinc finger region" description="C4-type" evidence="5">
    <location>
        <begin position="20"/>
        <end position="42"/>
    </location>
</feature>
<protein>
    <recommendedName>
        <fullName evidence="5">Small ribosomal subunit protein eS27</fullName>
    </recommendedName>
</protein>
<keyword evidence="4 5" id="KW-0687">Ribonucleoprotein</keyword>
<dbReference type="SUPFAM" id="SSF57829">
    <property type="entry name" value="Zn-binding ribosomal proteins"/>
    <property type="match status" value="1"/>
</dbReference>
<evidence type="ECO:0000256" key="1">
    <source>
        <dbReference type="ARBA" id="ARBA00010919"/>
    </source>
</evidence>
<dbReference type="GO" id="GO:1990904">
    <property type="term" value="C:ribonucleoprotein complex"/>
    <property type="evidence" value="ECO:0007669"/>
    <property type="project" value="UniProtKB-KW"/>
</dbReference>
<comment type="subunit">
    <text evidence="5">Part of the 30S ribosomal subunit.</text>
</comment>
<dbReference type="Proteomes" id="UP000067434">
    <property type="component" value="Chromosome"/>
</dbReference>
<gene>
    <name evidence="5 7" type="primary">rps27e</name>
    <name evidence="7" type="ORF">MA03_05870</name>
</gene>
<dbReference type="STRING" id="1550241.MA03_05870"/>
<evidence type="ECO:0000313" key="8">
    <source>
        <dbReference type="Proteomes" id="UP000067434"/>
    </source>
</evidence>
<evidence type="ECO:0000256" key="4">
    <source>
        <dbReference type="ARBA" id="ARBA00023274"/>
    </source>
</evidence>
<accession>A0A0F7CL66</accession>
<evidence type="ECO:0000256" key="3">
    <source>
        <dbReference type="ARBA" id="ARBA00022980"/>
    </source>
</evidence>
<evidence type="ECO:0000256" key="5">
    <source>
        <dbReference type="HAMAP-Rule" id="MF_00371"/>
    </source>
</evidence>
<dbReference type="GeneID" id="25401739"/>
<dbReference type="OrthoDB" id="5718at2157"/>
<dbReference type="Pfam" id="PF01667">
    <property type="entry name" value="Ribosomal_S27e"/>
    <property type="match status" value="1"/>
</dbReference>
<feature type="binding site" evidence="5">
    <location>
        <position position="23"/>
    </location>
    <ligand>
        <name>Zn(2+)</name>
        <dbReference type="ChEBI" id="CHEBI:29105"/>
    </ligand>
</feature>
<dbReference type="GO" id="GO:0008270">
    <property type="term" value="F:zinc ion binding"/>
    <property type="evidence" value="ECO:0007669"/>
    <property type="project" value="UniProtKB-UniRule"/>
</dbReference>
<dbReference type="NCBIfam" id="NF001629">
    <property type="entry name" value="PRK00415.1"/>
    <property type="match status" value="1"/>
</dbReference>
<dbReference type="InterPro" id="IPR011332">
    <property type="entry name" value="Ribosomal_zn-bd"/>
</dbReference>
<reference evidence="7 8" key="1">
    <citation type="journal article" date="2015" name="Stand. Genomic Sci.">
        <title>Complete genome sequence of and proposal of Thermofilum uzonense sp. nov. a novel hyperthermophilic crenarchaeon and emended description of the genus Thermofilum.</title>
        <authorList>
            <person name="Toshchakov S.V."/>
            <person name="Korzhenkov A.A."/>
            <person name="Samarov N.I."/>
            <person name="Mazunin I.O."/>
            <person name="Mozhey O.I."/>
            <person name="Shmyr I.S."/>
            <person name="Derbikova K.S."/>
            <person name="Taranov E.A."/>
            <person name="Dominova I.N."/>
            <person name="Bonch-Osmolovskaya E.A."/>
            <person name="Patrushev M.V."/>
            <person name="Podosokorskaya O.A."/>
            <person name="Kublanov I.V."/>
        </authorList>
    </citation>
    <scope>NUCLEOTIDE SEQUENCE [LARGE SCALE GENOMIC DNA]</scope>
    <source>
        <strain evidence="7 8">1807-2</strain>
    </source>
</reference>
<keyword evidence="2 5" id="KW-0862">Zinc</keyword>
<dbReference type="PATRIC" id="fig|1550241.5.peg.1227"/>
<name>A0A0F7CL66_9CREN</name>
<evidence type="ECO:0000313" key="7">
    <source>
        <dbReference type="EMBL" id="AKG38876.1"/>
    </source>
</evidence>
<dbReference type="Gene3D" id="2.20.25.100">
    <property type="entry name" value="Zn-binding ribosomal proteins"/>
    <property type="match status" value="1"/>
</dbReference>
<dbReference type="InterPro" id="IPR023407">
    <property type="entry name" value="Ribosomal_eS27_Zn-bd_dom_sf"/>
</dbReference>
<dbReference type="GO" id="GO:0006412">
    <property type="term" value="P:translation"/>
    <property type="evidence" value="ECO:0007669"/>
    <property type="project" value="UniProtKB-UniRule"/>
</dbReference>
<dbReference type="HAMAP" id="MF_00371">
    <property type="entry name" value="Ribosomal_eS27"/>
    <property type="match status" value="1"/>
</dbReference>
<sequence length="65" mass="7216">MVEVEQLVPKPRSRFVKVRCPDCGNVQVVFSHSSLTAKCFKCGRVLVQPRGGKALIIAEIVEFLT</sequence>
<dbReference type="KEGG" id="thf:MA03_05870"/>
<dbReference type="GO" id="GO:0005840">
    <property type="term" value="C:ribosome"/>
    <property type="evidence" value="ECO:0007669"/>
    <property type="project" value="UniProtKB-KW"/>
</dbReference>
<comment type="cofactor">
    <cofactor evidence="5 6">
        <name>Zn(2+)</name>
        <dbReference type="ChEBI" id="CHEBI:29105"/>
    </cofactor>
    <text evidence="5 6">Binds 1 zinc ion per subunit.</text>
</comment>
<keyword evidence="8" id="KW-1185">Reference proteome</keyword>
<dbReference type="AlphaFoldDB" id="A0A0F7CL66"/>
<dbReference type="HOGENOM" id="CLU_199465_0_0_2"/>
<keyword evidence="3 5" id="KW-0689">Ribosomal protein</keyword>
<evidence type="ECO:0000256" key="6">
    <source>
        <dbReference type="RuleBase" id="RU000671"/>
    </source>
</evidence>
<keyword evidence="5 6" id="KW-0479">Metal-binding</keyword>
<dbReference type="PROSITE" id="PS01168">
    <property type="entry name" value="RIBOSOMAL_S27E"/>
    <property type="match status" value="1"/>
</dbReference>
<dbReference type="RefSeq" id="WP_052884372.1">
    <property type="nucleotide sequence ID" value="NZ_CP009961.1"/>
</dbReference>